<accession>A0A6L2NMC8</accession>
<organism evidence="2">
    <name type="scientific">Tanacetum cinerariifolium</name>
    <name type="common">Dalmatian daisy</name>
    <name type="synonym">Chrysanthemum cinerariifolium</name>
    <dbReference type="NCBI Taxonomy" id="118510"/>
    <lineage>
        <taxon>Eukaryota</taxon>
        <taxon>Viridiplantae</taxon>
        <taxon>Streptophyta</taxon>
        <taxon>Embryophyta</taxon>
        <taxon>Tracheophyta</taxon>
        <taxon>Spermatophyta</taxon>
        <taxon>Magnoliopsida</taxon>
        <taxon>eudicotyledons</taxon>
        <taxon>Gunneridae</taxon>
        <taxon>Pentapetalae</taxon>
        <taxon>asterids</taxon>
        <taxon>campanulids</taxon>
        <taxon>Asterales</taxon>
        <taxon>Asteraceae</taxon>
        <taxon>Asteroideae</taxon>
        <taxon>Anthemideae</taxon>
        <taxon>Anthemidinae</taxon>
        <taxon>Tanacetum</taxon>
    </lineage>
</organism>
<feature type="compositionally biased region" description="Gly residues" evidence="1">
    <location>
        <begin position="26"/>
        <end position="37"/>
    </location>
</feature>
<dbReference type="EMBL" id="BKCJ010009164">
    <property type="protein sequence ID" value="GEU85704.1"/>
    <property type="molecule type" value="Genomic_DNA"/>
</dbReference>
<name>A0A6L2NMC8_TANCI</name>
<feature type="region of interest" description="Disordered" evidence="1">
    <location>
        <begin position="26"/>
        <end position="50"/>
    </location>
</feature>
<reference evidence="2" key="1">
    <citation type="journal article" date="2019" name="Sci. Rep.">
        <title>Draft genome of Tanacetum cinerariifolium, the natural source of mosquito coil.</title>
        <authorList>
            <person name="Yamashiro T."/>
            <person name="Shiraishi A."/>
            <person name="Satake H."/>
            <person name="Nakayama K."/>
        </authorList>
    </citation>
    <scope>NUCLEOTIDE SEQUENCE</scope>
</reference>
<evidence type="ECO:0000313" key="2">
    <source>
        <dbReference type="EMBL" id="GEU85704.1"/>
    </source>
</evidence>
<protein>
    <submittedName>
        <fullName evidence="2">Uncharacterized protein</fullName>
    </submittedName>
</protein>
<proteinExistence type="predicted"/>
<comment type="caution">
    <text evidence="2">The sequence shown here is derived from an EMBL/GenBank/DDBJ whole genome shotgun (WGS) entry which is preliminary data.</text>
</comment>
<evidence type="ECO:0000256" key="1">
    <source>
        <dbReference type="SAM" id="MobiDB-lite"/>
    </source>
</evidence>
<dbReference type="AlphaFoldDB" id="A0A6L2NMC8"/>
<gene>
    <name evidence="2" type="ORF">Tci_057682</name>
</gene>
<sequence length="127" mass="13555">MLGGCWEVMGKMMGVVGEWWSGLESRGGGLGEGGGKNGKSNNNLPSNPAAKLSRHDLNIHCPVFIKDKPLPYELEMENEKHDHDPIPLPGSCLCWGEVEKVVGSGVEVVEWTGVEESGGKAVGGKAW</sequence>